<dbReference type="Proteomes" id="UP000805704">
    <property type="component" value="Chromosome 21"/>
</dbReference>
<evidence type="ECO:0000313" key="2">
    <source>
        <dbReference type="Proteomes" id="UP000805704"/>
    </source>
</evidence>
<organism evidence="1 2">
    <name type="scientific">Nibea albiflora</name>
    <name type="common">Yellow drum</name>
    <name type="synonym">Corvina albiflora</name>
    <dbReference type="NCBI Taxonomy" id="240163"/>
    <lineage>
        <taxon>Eukaryota</taxon>
        <taxon>Metazoa</taxon>
        <taxon>Chordata</taxon>
        <taxon>Craniata</taxon>
        <taxon>Vertebrata</taxon>
        <taxon>Euteleostomi</taxon>
        <taxon>Actinopterygii</taxon>
        <taxon>Neopterygii</taxon>
        <taxon>Teleostei</taxon>
        <taxon>Neoteleostei</taxon>
        <taxon>Acanthomorphata</taxon>
        <taxon>Eupercaria</taxon>
        <taxon>Sciaenidae</taxon>
        <taxon>Nibea</taxon>
    </lineage>
</organism>
<feature type="non-terminal residue" evidence="1">
    <location>
        <position position="1"/>
    </location>
</feature>
<reference evidence="1" key="1">
    <citation type="submission" date="2020-04" db="EMBL/GenBank/DDBJ databases">
        <title>A chromosome-scale assembly and high-density genetic map of the yellow drum (Nibea albiflora) genome.</title>
        <authorList>
            <person name="Xu D."/>
            <person name="Zhang W."/>
            <person name="Chen R."/>
            <person name="Tan P."/>
            <person name="Wang L."/>
            <person name="Song H."/>
            <person name="Tian L."/>
            <person name="Zhu Q."/>
            <person name="Wang B."/>
        </authorList>
    </citation>
    <scope>NUCLEOTIDE SEQUENCE</scope>
    <source>
        <strain evidence="1">ZJHYS-2018</strain>
    </source>
</reference>
<sequence length="231" mass="25558">SLYRNGNAAQYGAKTDTKYQRTTAETPAPGTENTMEGFVPTLHADFQGSLATGSLVNTTTRGSMHAYKPGRATKSIYGFRGLKNPTWKAVEEPSFRSTSGSNEKNSSWRYSFDKGKFKIANVYPSLSPKYSFGHRPAPATPTDYSSPSPATVDVTQTRIAPRPPTTGFKEARPLLPVSDAGMDRKPYRRPFRIYRRIYGLKGFGTRPLEGAKPLVGEPNMSAKIQQGFEWF</sequence>
<proteinExistence type="predicted"/>
<accession>A0ACB7EWU9</accession>
<dbReference type="EMBL" id="CM024809">
    <property type="protein sequence ID" value="KAG8006163.1"/>
    <property type="molecule type" value="Genomic_DNA"/>
</dbReference>
<keyword evidence="2" id="KW-1185">Reference proteome</keyword>
<comment type="caution">
    <text evidence="1">The sequence shown here is derived from an EMBL/GenBank/DDBJ whole genome shotgun (WGS) entry which is preliminary data.</text>
</comment>
<name>A0ACB7EWU9_NIBAL</name>
<gene>
    <name evidence="1" type="ORF">GBF38_005347</name>
</gene>
<protein>
    <submittedName>
        <fullName evidence="1">Uncharacterized protein</fullName>
    </submittedName>
</protein>
<evidence type="ECO:0000313" key="1">
    <source>
        <dbReference type="EMBL" id="KAG8006163.1"/>
    </source>
</evidence>